<dbReference type="InParanoid" id="A0A2G5DJC5"/>
<sequence length="110" mass="12100">MFNDQFSYIKSNNEAARVEREAKKAAQAFEKAAQEAQGACSLSECINVLHNLKEFGELPKGAYKKAMVKFVDNPNSRKNFYANGGDGAQNPICCGINKLLMLVTIPVVEL</sequence>
<evidence type="ECO:0000313" key="2">
    <source>
        <dbReference type="EMBL" id="PIA43621.1"/>
    </source>
</evidence>
<name>A0A2G5DJC5_AQUCA</name>
<dbReference type="EMBL" id="KZ305036">
    <property type="protein sequence ID" value="PIA43621.1"/>
    <property type="molecule type" value="Genomic_DNA"/>
</dbReference>
<gene>
    <name evidence="2" type="ORF">AQUCO_01900192v1</name>
</gene>
<evidence type="ECO:0000256" key="1">
    <source>
        <dbReference type="SAM" id="Coils"/>
    </source>
</evidence>
<dbReference type="AlphaFoldDB" id="A0A2G5DJC5"/>
<accession>A0A2G5DJC5</accession>
<proteinExistence type="predicted"/>
<feature type="coiled-coil region" evidence="1">
    <location>
        <begin position="8"/>
        <end position="35"/>
    </location>
</feature>
<evidence type="ECO:0000313" key="3">
    <source>
        <dbReference type="Proteomes" id="UP000230069"/>
    </source>
</evidence>
<dbReference type="Proteomes" id="UP000230069">
    <property type="component" value="Unassembled WGS sequence"/>
</dbReference>
<organism evidence="2 3">
    <name type="scientific">Aquilegia coerulea</name>
    <name type="common">Rocky mountain columbine</name>
    <dbReference type="NCBI Taxonomy" id="218851"/>
    <lineage>
        <taxon>Eukaryota</taxon>
        <taxon>Viridiplantae</taxon>
        <taxon>Streptophyta</taxon>
        <taxon>Embryophyta</taxon>
        <taxon>Tracheophyta</taxon>
        <taxon>Spermatophyta</taxon>
        <taxon>Magnoliopsida</taxon>
        <taxon>Ranunculales</taxon>
        <taxon>Ranunculaceae</taxon>
        <taxon>Thalictroideae</taxon>
        <taxon>Aquilegia</taxon>
    </lineage>
</organism>
<reference evidence="2 3" key="1">
    <citation type="submission" date="2017-09" db="EMBL/GenBank/DDBJ databases">
        <title>WGS assembly of Aquilegia coerulea Goldsmith.</title>
        <authorList>
            <person name="Hodges S."/>
            <person name="Kramer E."/>
            <person name="Nordborg M."/>
            <person name="Tomkins J."/>
            <person name="Borevitz J."/>
            <person name="Derieg N."/>
            <person name="Yan J."/>
            <person name="Mihaltcheva S."/>
            <person name="Hayes R.D."/>
            <person name="Rokhsar D."/>
        </authorList>
    </citation>
    <scope>NUCLEOTIDE SEQUENCE [LARGE SCALE GENOMIC DNA]</scope>
    <source>
        <strain evidence="3">cv. Goldsmith</strain>
    </source>
</reference>
<keyword evidence="1" id="KW-0175">Coiled coil</keyword>
<protein>
    <submittedName>
        <fullName evidence="2">Uncharacterized protein</fullName>
    </submittedName>
</protein>
<keyword evidence="3" id="KW-1185">Reference proteome</keyword>